<evidence type="ECO:0008006" key="4">
    <source>
        <dbReference type="Google" id="ProtNLM"/>
    </source>
</evidence>
<feature type="transmembrane region" description="Helical" evidence="2">
    <location>
        <begin position="199"/>
        <end position="220"/>
    </location>
</feature>
<dbReference type="EMBL" id="UINC01001611">
    <property type="protein sequence ID" value="SUZ84886.1"/>
    <property type="molecule type" value="Genomic_DNA"/>
</dbReference>
<gene>
    <name evidence="3" type="ORF">METZ01_LOCUS37740</name>
</gene>
<organism evidence="3">
    <name type="scientific">marine metagenome</name>
    <dbReference type="NCBI Taxonomy" id="408172"/>
    <lineage>
        <taxon>unclassified sequences</taxon>
        <taxon>metagenomes</taxon>
        <taxon>ecological metagenomes</taxon>
    </lineage>
</organism>
<accession>A0A381QZL0</accession>
<feature type="compositionally biased region" description="Basic and acidic residues" evidence="1">
    <location>
        <begin position="227"/>
        <end position="251"/>
    </location>
</feature>
<reference evidence="3" key="1">
    <citation type="submission" date="2018-05" db="EMBL/GenBank/DDBJ databases">
        <authorList>
            <person name="Lanie J.A."/>
            <person name="Ng W.-L."/>
            <person name="Kazmierczak K.M."/>
            <person name="Andrzejewski T.M."/>
            <person name="Davidsen T.M."/>
            <person name="Wayne K.J."/>
            <person name="Tettelin H."/>
            <person name="Glass J.I."/>
            <person name="Rusch D."/>
            <person name="Podicherti R."/>
            <person name="Tsui H.-C.T."/>
            <person name="Winkler M.E."/>
        </authorList>
    </citation>
    <scope>NUCLEOTIDE SEQUENCE</scope>
</reference>
<keyword evidence="2" id="KW-1133">Transmembrane helix</keyword>
<dbReference type="Gene3D" id="1.10.287.70">
    <property type="match status" value="1"/>
</dbReference>
<dbReference type="AlphaFoldDB" id="A0A381QZL0"/>
<feature type="transmembrane region" description="Helical" evidence="2">
    <location>
        <begin position="9"/>
        <end position="29"/>
    </location>
</feature>
<evidence type="ECO:0000256" key="2">
    <source>
        <dbReference type="SAM" id="Phobius"/>
    </source>
</evidence>
<proteinExistence type="predicted"/>
<feature type="region of interest" description="Disordered" evidence="1">
    <location>
        <begin position="227"/>
        <end position="262"/>
    </location>
</feature>
<evidence type="ECO:0000256" key="1">
    <source>
        <dbReference type="SAM" id="MobiDB-lite"/>
    </source>
</evidence>
<sequence>MLGIASRYFAGRIALATAAAVVLGLVTGMDNDGHIVMFGTIVLGTAAAAFALLAGLALSVGDGDSIDRDRAHNHPATPTWWPLMGALGLGILMVGLVTDGFIAIVGISAMVVSAVEWTFSSWAEHLSTDQAANSVERDRLLAPFEIPLYGALAIALPVVLISRILLTSSKNGASIFAIVAASLILAFSFLVYAKPDLRRAVVASLLVLGGLALIIGGIAATARGERDFHHHGDEEDHSESDESHDSTEEHSAPSLNAPVVIR</sequence>
<feature type="transmembrane region" description="Helical" evidence="2">
    <location>
        <begin position="173"/>
        <end position="193"/>
    </location>
</feature>
<feature type="transmembrane region" description="Helical" evidence="2">
    <location>
        <begin position="35"/>
        <end position="58"/>
    </location>
</feature>
<protein>
    <recommendedName>
        <fullName evidence="4">Cytochrome c oxidase polypeptide IV</fullName>
    </recommendedName>
</protein>
<evidence type="ECO:0000313" key="3">
    <source>
        <dbReference type="EMBL" id="SUZ84886.1"/>
    </source>
</evidence>
<feature type="transmembrane region" description="Helical" evidence="2">
    <location>
        <begin position="146"/>
        <end position="166"/>
    </location>
</feature>
<keyword evidence="2" id="KW-0812">Transmembrane</keyword>
<keyword evidence="2" id="KW-0472">Membrane</keyword>
<name>A0A381QZL0_9ZZZZ</name>
<feature type="transmembrane region" description="Helical" evidence="2">
    <location>
        <begin position="79"/>
        <end position="112"/>
    </location>
</feature>